<proteinExistence type="predicted"/>
<dbReference type="SUPFAM" id="SSF159245">
    <property type="entry name" value="AttH-like"/>
    <property type="match status" value="1"/>
</dbReference>
<dbReference type="CDD" id="cd21471">
    <property type="entry name" value="CrtC-like"/>
    <property type="match status" value="1"/>
</dbReference>
<keyword evidence="1" id="KW-0472">Membrane</keyword>
<keyword evidence="1" id="KW-1133">Transmembrane helix</keyword>
<name>A0A9W6GXR8_9HYPH</name>
<comment type="caution">
    <text evidence="2">The sequence shown here is derived from an EMBL/GenBank/DDBJ whole genome shotgun (WGS) entry which is preliminary data.</text>
</comment>
<dbReference type="AlphaFoldDB" id="A0A9W6GXR8"/>
<evidence type="ECO:0000313" key="3">
    <source>
        <dbReference type="Proteomes" id="UP001144323"/>
    </source>
</evidence>
<sequence>MPDGGHEFDAPVAAGGYRWWYVDALSDDGAFGLTVIAFIGSVFSPYYAWSGWKDPYRHCAVNVALYGPRGARWAMTERGAASLKRSRDVLAIGPSSLQWRNDALVIRLDEISAPIPRRIRGEIVIAPQAITHRDYTLESHGRHVWRPIAPLARASVDLEAPDLRWRGHAYLDTNAGEEPLEKAFSFWTWSRARLTDGAAIFYDADRRRDAPLSLALRFNAAGEATPLEPPPVARLPKTNWAVPRLTRADDGAAQVLCRFEDTPFYSRSLISSRFAGSPVEWVHESLSLDRFANPLVRLMLPFRMPRRG</sequence>
<reference evidence="2" key="1">
    <citation type="journal article" date="2023" name="Int. J. Syst. Evol. Microbiol.">
        <title>Methylocystis iwaonis sp. nov., a type II methane-oxidizing bacterium from surface soil of a rice paddy field in Japan, and emended description of the genus Methylocystis (ex Whittenbury et al. 1970) Bowman et al. 1993.</title>
        <authorList>
            <person name="Kaise H."/>
            <person name="Sawadogo J.B."/>
            <person name="Alam M.S."/>
            <person name="Ueno C."/>
            <person name="Dianou D."/>
            <person name="Shinjo R."/>
            <person name="Asakawa S."/>
        </authorList>
    </citation>
    <scope>NUCLEOTIDE SEQUENCE</scope>
    <source>
        <strain evidence="2">LMG27198</strain>
    </source>
</reference>
<dbReference type="EMBL" id="BSEC01000001">
    <property type="protein sequence ID" value="GLI94876.1"/>
    <property type="molecule type" value="Genomic_DNA"/>
</dbReference>
<feature type="transmembrane region" description="Helical" evidence="1">
    <location>
        <begin position="29"/>
        <end position="49"/>
    </location>
</feature>
<evidence type="ECO:0000313" key="2">
    <source>
        <dbReference type="EMBL" id="GLI94876.1"/>
    </source>
</evidence>
<keyword evidence="3" id="KW-1185">Reference proteome</keyword>
<accession>A0A9W6GXR8</accession>
<keyword evidence="1" id="KW-0812">Transmembrane</keyword>
<gene>
    <name evidence="2" type="primary">crtC</name>
    <name evidence="2" type="ORF">LMG27198_38680</name>
</gene>
<organism evidence="2 3">
    <name type="scientific">Methylocystis echinoides</name>
    <dbReference type="NCBI Taxonomy" id="29468"/>
    <lineage>
        <taxon>Bacteria</taxon>
        <taxon>Pseudomonadati</taxon>
        <taxon>Pseudomonadota</taxon>
        <taxon>Alphaproteobacteria</taxon>
        <taxon>Hyphomicrobiales</taxon>
        <taxon>Methylocystaceae</taxon>
        <taxon>Methylocystis</taxon>
    </lineage>
</organism>
<dbReference type="Proteomes" id="UP001144323">
    <property type="component" value="Unassembled WGS sequence"/>
</dbReference>
<evidence type="ECO:0000256" key="1">
    <source>
        <dbReference type="SAM" id="Phobius"/>
    </source>
</evidence>
<protein>
    <submittedName>
        <fullName evidence="2">Acyclic carotenoid 1,2-hydratase</fullName>
    </submittedName>
</protein>
<dbReference type="RefSeq" id="WP_281805133.1">
    <property type="nucleotide sequence ID" value="NZ_BSEC01000001.1"/>
</dbReference>